<evidence type="ECO:0000313" key="1">
    <source>
        <dbReference type="EMBL" id="CPB55168.1"/>
    </source>
</evidence>
<comment type="caution">
    <text evidence="1">The sequence shown here is derived from an EMBL/GenBank/DDBJ whole genome shotgun (WGS) entry which is preliminary data.</text>
</comment>
<organism evidence="1 2">
    <name type="scientific">Mycobacterium tuberculosis</name>
    <dbReference type="NCBI Taxonomy" id="1773"/>
    <lineage>
        <taxon>Bacteria</taxon>
        <taxon>Bacillati</taxon>
        <taxon>Actinomycetota</taxon>
        <taxon>Actinomycetes</taxon>
        <taxon>Mycobacteriales</taxon>
        <taxon>Mycobacteriaceae</taxon>
        <taxon>Mycobacterium</taxon>
        <taxon>Mycobacterium tuberculosis complex</taxon>
    </lineage>
</organism>
<accession>A0A916LI84</accession>
<dbReference type="AlphaFoldDB" id="A0A916LI84"/>
<name>A0A916LI84_MYCTX</name>
<evidence type="ECO:0000313" key="2">
    <source>
        <dbReference type="Proteomes" id="UP000039021"/>
    </source>
</evidence>
<dbReference type="EMBL" id="CSBK01004096">
    <property type="protein sequence ID" value="CPB55168.1"/>
    <property type="molecule type" value="Genomic_DNA"/>
</dbReference>
<dbReference type="Proteomes" id="UP000039021">
    <property type="component" value="Unassembled WGS sequence"/>
</dbReference>
<sequence>MEDHLDVAAQRSAFRCPQRGDVSAEDFDRSRLRRSQLQDLVQGGRLARTGFADDTQRAALPEFETDAVDRADLADRPAQHHALGQPVGFD</sequence>
<protein>
    <submittedName>
        <fullName evidence="1">Uncharacterized protein</fullName>
    </submittedName>
</protein>
<gene>
    <name evidence="1" type="ORF">ERS007739_05302</name>
</gene>
<dbReference type="AntiFam" id="ANF00095">
    <property type="entry name" value="Shadow ORF (opposite ABC transporters)"/>
</dbReference>
<proteinExistence type="predicted"/>
<reference evidence="2" key="1">
    <citation type="submission" date="2015-03" db="EMBL/GenBank/DDBJ databases">
        <authorList>
            <consortium name="Pathogen Informatics"/>
        </authorList>
    </citation>
    <scope>NUCLEOTIDE SEQUENCE [LARGE SCALE GENOMIC DNA]</scope>
    <source>
        <strain evidence="2">N09902308</strain>
    </source>
</reference>